<dbReference type="InterPro" id="IPR003399">
    <property type="entry name" value="Mce/MlaD"/>
</dbReference>
<keyword evidence="3" id="KW-1185">Reference proteome</keyword>
<dbReference type="RefSeq" id="WP_155038452.1">
    <property type="nucleotide sequence ID" value="NZ_JBHGCD010000001.1"/>
</dbReference>
<accession>A0A844HJQ2</accession>
<dbReference type="AlphaFoldDB" id="A0A844HJQ2"/>
<dbReference type="OrthoDB" id="9808689at2"/>
<sequence length="433" mass="45469">METKANFVLIGAFTLAGFLGLLGFLMVFAKIELRQQFATYDIYFNEVSGLGSSSTVTFAGLSVGSVVDMSLSNQPGGAVKVQVQVAEDTPIRTNSRASIEIQGVTGISNVAISAGTTDTPLLREISPGAVPVIPANRSALQTLSDQGPEMISRLNTVAEQMTRLLSEENQGRVTAILGNVERSSANLDKALADVTHATDSIASAASDISGFGSKLDSLGKAAETTFGNADTALAQFNDTAKKADAALISGTATLDELRGYVTEDLRGLTQRLDQTATSLQADLTRLTDRAGGTMDRIDAALEVGGRTLASAERAFDGADRMINSEIGPVAADLRATLARFNEAIGSVTEDIPEITARLRAAADSADSAFSGLSAMLEGARAPVQAFTREGLPQFTGLARDLRGLVGNLNQLVNALKRNPSQIITGPRTPEFRR</sequence>
<dbReference type="PANTHER" id="PTHR36698">
    <property type="entry name" value="BLL5892 PROTEIN"/>
    <property type="match status" value="1"/>
</dbReference>
<organism evidence="2 3">
    <name type="scientific">Paracoccus litorisediminis</name>
    <dbReference type="NCBI Taxonomy" id="2006130"/>
    <lineage>
        <taxon>Bacteria</taxon>
        <taxon>Pseudomonadati</taxon>
        <taxon>Pseudomonadota</taxon>
        <taxon>Alphaproteobacteria</taxon>
        <taxon>Rhodobacterales</taxon>
        <taxon>Paracoccaceae</taxon>
        <taxon>Paracoccus</taxon>
    </lineage>
</organism>
<comment type="caution">
    <text evidence="2">The sequence shown here is derived from an EMBL/GenBank/DDBJ whole genome shotgun (WGS) entry which is preliminary data.</text>
</comment>
<name>A0A844HJQ2_9RHOB</name>
<dbReference type="EMBL" id="WMIG01000001">
    <property type="protein sequence ID" value="MTH58587.1"/>
    <property type="molecule type" value="Genomic_DNA"/>
</dbReference>
<dbReference type="Pfam" id="PF02470">
    <property type="entry name" value="MlaD"/>
    <property type="match status" value="1"/>
</dbReference>
<evidence type="ECO:0000313" key="2">
    <source>
        <dbReference type="EMBL" id="MTH58587.1"/>
    </source>
</evidence>
<reference evidence="2 3" key="1">
    <citation type="submission" date="2019-11" db="EMBL/GenBank/DDBJ databases">
        <authorList>
            <person name="Dong K."/>
        </authorList>
    </citation>
    <scope>NUCLEOTIDE SEQUENCE [LARGE SCALE GENOMIC DNA]</scope>
    <source>
        <strain evidence="2 3">NBRC 112902</strain>
    </source>
</reference>
<protein>
    <submittedName>
        <fullName evidence="2">MCE family protein</fullName>
    </submittedName>
</protein>
<dbReference type="PANTHER" id="PTHR36698:SF2">
    <property type="entry name" value="MCE_MLAD DOMAIN-CONTAINING PROTEIN"/>
    <property type="match status" value="1"/>
</dbReference>
<dbReference type="Proteomes" id="UP000449846">
    <property type="component" value="Unassembled WGS sequence"/>
</dbReference>
<gene>
    <name evidence="2" type="ORF">GL300_05120</name>
</gene>
<proteinExistence type="predicted"/>
<evidence type="ECO:0000313" key="3">
    <source>
        <dbReference type="Proteomes" id="UP000449846"/>
    </source>
</evidence>
<feature type="domain" description="Mce/MlaD" evidence="1">
    <location>
        <begin position="39"/>
        <end position="115"/>
    </location>
</feature>
<evidence type="ECO:0000259" key="1">
    <source>
        <dbReference type="Pfam" id="PF02470"/>
    </source>
</evidence>